<gene>
    <name evidence="1" type="ORF">AWB98_20810</name>
</gene>
<reference evidence="1 2" key="1">
    <citation type="submission" date="2016-01" db="EMBL/GenBank/DDBJ databases">
        <title>The new phylogeny of the genus Mycobacterium.</title>
        <authorList>
            <person name="Tarcisio F."/>
            <person name="Conor M."/>
            <person name="Antonella G."/>
            <person name="Elisabetta G."/>
            <person name="Giulia F.S."/>
            <person name="Sara T."/>
            <person name="Anna F."/>
            <person name="Clotilde B."/>
            <person name="Roberto B."/>
            <person name="Veronica D.S."/>
            <person name="Fabio R."/>
            <person name="Monica P."/>
            <person name="Olivier J."/>
            <person name="Enrico T."/>
            <person name="Nicola S."/>
        </authorList>
    </citation>
    <scope>NUCLEOTIDE SEQUENCE [LARGE SCALE GENOMIC DNA]</scope>
    <source>
        <strain evidence="1 2">CCUG 50187</strain>
    </source>
</reference>
<dbReference type="Proteomes" id="UP000193811">
    <property type="component" value="Unassembled WGS sequence"/>
</dbReference>
<sequence>MVEEIQLTLRCSLRFIPEGGSRMTERLSVDNQGLNAAAADSAEIAGSLGSTVAGASSGSQPSHAGVSAIDAALASARDRQATRVSNHAQYMRLGSGVYRRTDDEAAATVVRTI</sequence>
<proteinExistence type="predicted"/>
<evidence type="ECO:0000313" key="2">
    <source>
        <dbReference type="Proteomes" id="UP000193811"/>
    </source>
</evidence>
<dbReference type="EMBL" id="LQOP01000020">
    <property type="protein sequence ID" value="ORV24675.1"/>
    <property type="molecule type" value="Genomic_DNA"/>
</dbReference>
<protein>
    <submittedName>
        <fullName evidence="1">Uncharacterized protein</fullName>
    </submittedName>
</protein>
<comment type="caution">
    <text evidence="1">The sequence shown here is derived from an EMBL/GenBank/DDBJ whole genome shotgun (WGS) entry which is preliminary data.</text>
</comment>
<evidence type="ECO:0000313" key="1">
    <source>
        <dbReference type="EMBL" id="ORV24675.1"/>
    </source>
</evidence>
<name>A0ABX3V4Q1_9MYCO</name>
<organism evidence="1 2">
    <name type="scientific">Mycolicibacterium conceptionense</name>
    <dbReference type="NCBI Taxonomy" id="451644"/>
    <lineage>
        <taxon>Bacteria</taxon>
        <taxon>Bacillati</taxon>
        <taxon>Actinomycetota</taxon>
        <taxon>Actinomycetes</taxon>
        <taxon>Mycobacteriales</taxon>
        <taxon>Mycobacteriaceae</taxon>
        <taxon>Mycolicibacterium</taxon>
    </lineage>
</organism>
<keyword evidence="2" id="KW-1185">Reference proteome</keyword>
<accession>A0ABX3V4Q1</accession>